<comment type="caution">
    <text evidence="2">The sequence shown here is derived from an EMBL/GenBank/DDBJ whole genome shotgun (WGS) entry which is preliminary data.</text>
</comment>
<protein>
    <submittedName>
        <fullName evidence="2">Uncharacterized protein</fullName>
    </submittedName>
</protein>
<feature type="coiled-coil region" evidence="1">
    <location>
        <begin position="218"/>
        <end position="252"/>
    </location>
</feature>
<organism evidence="2 3">
    <name type="scientific">Symbiodinium microadriaticum</name>
    <name type="common">Dinoflagellate</name>
    <name type="synonym">Zooxanthella microadriatica</name>
    <dbReference type="NCBI Taxonomy" id="2951"/>
    <lineage>
        <taxon>Eukaryota</taxon>
        <taxon>Sar</taxon>
        <taxon>Alveolata</taxon>
        <taxon>Dinophyceae</taxon>
        <taxon>Suessiales</taxon>
        <taxon>Symbiodiniaceae</taxon>
        <taxon>Symbiodinium</taxon>
    </lineage>
</organism>
<evidence type="ECO:0000313" key="2">
    <source>
        <dbReference type="EMBL" id="OLQ11454.1"/>
    </source>
</evidence>
<dbReference type="AlphaFoldDB" id="A0A1Q9EVH4"/>
<name>A0A1Q9EVH4_SYMMI</name>
<evidence type="ECO:0000256" key="1">
    <source>
        <dbReference type="SAM" id="Coils"/>
    </source>
</evidence>
<reference evidence="2 3" key="1">
    <citation type="submission" date="2016-02" db="EMBL/GenBank/DDBJ databases">
        <title>Genome analysis of coral dinoflagellate symbionts highlights evolutionary adaptations to a symbiotic lifestyle.</title>
        <authorList>
            <person name="Aranda M."/>
            <person name="Li Y."/>
            <person name="Liew Y.J."/>
            <person name="Baumgarten S."/>
            <person name="Simakov O."/>
            <person name="Wilson M."/>
            <person name="Piel J."/>
            <person name="Ashoor H."/>
            <person name="Bougouffa S."/>
            <person name="Bajic V.B."/>
            <person name="Ryu T."/>
            <person name="Ravasi T."/>
            <person name="Bayer T."/>
            <person name="Micklem G."/>
            <person name="Kim H."/>
            <person name="Bhak J."/>
            <person name="Lajeunesse T.C."/>
            <person name="Voolstra C.R."/>
        </authorList>
    </citation>
    <scope>NUCLEOTIDE SEQUENCE [LARGE SCALE GENOMIC DNA]</scope>
    <source>
        <strain evidence="2 3">CCMP2467</strain>
    </source>
</reference>
<dbReference type="Proteomes" id="UP000186817">
    <property type="component" value="Unassembled WGS sequence"/>
</dbReference>
<keyword evidence="3" id="KW-1185">Reference proteome</keyword>
<dbReference type="EMBL" id="LSRX01000058">
    <property type="protein sequence ID" value="OLQ11454.1"/>
    <property type="molecule type" value="Genomic_DNA"/>
</dbReference>
<feature type="coiled-coil region" evidence="1">
    <location>
        <begin position="58"/>
        <end position="119"/>
    </location>
</feature>
<evidence type="ECO:0000313" key="3">
    <source>
        <dbReference type="Proteomes" id="UP000186817"/>
    </source>
</evidence>
<proteinExistence type="predicted"/>
<dbReference type="OrthoDB" id="427098at2759"/>
<sequence length="410" mass="44843">MRVKTGVSGAEILETVPASTSVVCGAMDLAAASPRKDADSSPPPSFASAVLRRLSHLESKFSSQIARAQQEAERLRESTLTRAVALAKDAAMAEFSFIMKGMSEVLQSQLRRMDHLEAQWREAEPLHWSKVPVPDCDTTSIQGRLCQGEVPVRDFQTSGLQGRLCQVEELLERCCQHEEALGSELLQLARRLLEVELVRGAASQSAAKDVGGGHGEQEANLEAMLSSMQLKIDVLQQDSHDLQARVEAQEERGRCLRALTDAKDEHYRSLVERFERASVEPRLKHLQAQSRAAESQLSLQAEAIELLTKRLDDEVQISLQAQQSPRLAKSQGRLEQRVAALESQVEDCWKGLDQASGCLGQLEDTFLKHFSRSGVAGTLKAAKPMVEEPETRLPGAVDGFGITAVADGSG</sequence>
<accession>A0A1Q9EVH4</accession>
<keyword evidence="1" id="KW-0175">Coiled coil</keyword>
<gene>
    <name evidence="2" type="ORF">AK812_SmicGene4671</name>
</gene>